<name>A0A917EVG8_9MICO</name>
<dbReference type="SUPFAM" id="SSF48452">
    <property type="entry name" value="TPR-like"/>
    <property type="match status" value="1"/>
</dbReference>
<reference evidence="1 2" key="1">
    <citation type="journal article" date="2014" name="Int. J. Syst. Evol. Microbiol.">
        <title>Complete genome sequence of Corynebacterium casei LMG S-19264T (=DSM 44701T), isolated from a smear-ripened cheese.</title>
        <authorList>
            <consortium name="US DOE Joint Genome Institute (JGI-PGF)"/>
            <person name="Walter F."/>
            <person name="Albersmeier A."/>
            <person name="Kalinowski J."/>
            <person name="Ruckert C."/>
        </authorList>
    </citation>
    <scope>NUCLEOTIDE SEQUENCE [LARGE SCALE GENOMIC DNA]</scope>
    <source>
        <strain evidence="1 2">CGMCC 1.12976</strain>
    </source>
</reference>
<dbReference type="InterPro" id="IPR011990">
    <property type="entry name" value="TPR-like_helical_dom_sf"/>
</dbReference>
<protein>
    <recommendedName>
        <fullName evidence="3">MalT-like TPR region domain-containing protein</fullName>
    </recommendedName>
</protein>
<dbReference type="Proteomes" id="UP000598775">
    <property type="component" value="Unassembled WGS sequence"/>
</dbReference>
<organism evidence="1 2">
    <name type="scientific">Subtercola lobariae</name>
    <dbReference type="NCBI Taxonomy" id="1588641"/>
    <lineage>
        <taxon>Bacteria</taxon>
        <taxon>Bacillati</taxon>
        <taxon>Actinomycetota</taxon>
        <taxon>Actinomycetes</taxon>
        <taxon>Micrococcales</taxon>
        <taxon>Microbacteriaceae</taxon>
        <taxon>Subtercola</taxon>
    </lineage>
</organism>
<sequence length="226" mass="24157">MSEMATAHSMLARGQQDDATRVIREVLEAALGELAEEVMPVMAVLTRAVYYIQLGELTASCRDAEEALDSARAMSAGGIAGLALEVLGAARYRLGHFECALEAWSAAIDSFRMVEVFNGAARTGLTAGSNLLRRRDPRSVAVLEGAVSDARVARCAPTEEARAESRCALAFALERAGRAHFRFGQVQLGVADLHEAQRVLQHIGSKREAAEVSRSLSSLLAASRSS</sequence>
<evidence type="ECO:0008006" key="3">
    <source>
        <dbReference type="Google" id="ProtNLM"/>
    </source>
</evidence>
<dbReference type="RefSeq" id="WP_188675401.1">
    <property type="nucleotide sequence ID" value="NZ_BMGP01000002.1"/>
</dbReference>
<dbReference type="AlphaFoldDB" id="A0A917EVG8"/>
<dbReference type="Gene3D" id="1.25.40.10">
    <property type="entry name" value="Tetratricopeptide repeat domain"/>
    <property type="match status" value="1"/>
</dbReference>
<evidence type="ECO:0000313" key="2">
    <source>
        <dbReference type="Proteomes" id="UP000598775"/>
    </source>
</evidence>
<gene>
    <name evidence="1" type="ORF">GCM10011399_12600</name>
</gene>
<keyword evidence="2" id="KW-1185">Reference proteome</keyword>
<dbReference type="EMBL" id="BMGP01000002">
    <property type="protein sequence ID" value="GGF20474.1"/>
    <property type="molecule type" value="Genomic_DNA"/>
</dbReference>
<accession>A0A917EVG8</accession>
<evidence type="ECO:0000313" key="1">
    <source>
        <dbReference type="EMBL" id="GGF20474.1"/>
    </source>
</evidence>
<proteinExistence type="predicted"/>
<comment type="caution">
    <text evidence="1">The sequence shown here is derived from an EMBL/GenBank/DDBJ whole genome shotgun (WGS) entry which is preliminary data.</text>
</comment>